<comment type="function">
    <text evidence="5">S-adenosyl-L-methionine-dependent protein-lysine N-methyltransferase that methylates elongation factor 1-alpha.</text>
</comment>
<dbReference type="InterPro" id="IPR025714">
    <property type="entry name" value="Methyltranfer_dom"/>
</dbReference>
<dbReference type="HAMAP" id="MF_03188">
    <property type="entry name" value="Methyltr_EFM4"/>
    <property type="match status" value="1"/>
</dbReference>
<feature type="domain" description="Methyltransferase" evidence="6">
    <location>
        <begin position="63"/>
        <end position="200"/>
    </location>
</feature>
<keyword evidence="1 5" id="KW-0963">Cytoplasm</keyword>
<accession>A0A834XL44</accession>
<evidence type="ECO:0000256" key="2">
    <source>
        <dbReference type="ARBA" id="ARBA00022603"/>
    </source>
</evidence>
<dbReference type="EC" id="2.1.1.-" evidence="5"/>
<evidence type="ECO:0000313" key="8">
    <source>
        <dbReference type="Proteomes" id="UP000639338"/>
    </source>
</evidence>
<protein>
    <recommendedName>
        <fullName evidence="5">Protein-lysine N-methyltransferase HCN44_007505</fullName>
        <ecNumber evidence="5">2.1.1.-</ecNumber>
    </recommendedName>
</protein>
<keyword evidence="3 5" id="KW-0808">Transferase</keyword>
<dbReference type="Pfam" id="PF13847">
    <property type="entry name" value="Methyltransf_31"/>
    <property type="match status" value="1"/>
</dbReference>
<evidence type="ECO:0000256" key="3">
    <source>
        <dbReference type="ARBA" id="ARBA00022679"/>
    </source>
</evidence>
<evidence type="ECO:0000259" key="6">
    <source>
        <dbReference type="Pfam" id="PF13847"/>
    </source>
</evidence>
<dbReference type="GO" id="GO:0005737">
    <property type="term" value="C:cytoplasm"/>
    <property type="evidence" value="ECO:0007669"/>
    <property type="project" value="UniProtKB-SubCell"/>
</dbReference>
<evidence type="ECO:0000256" key="4">
    <source>
        <dbReference type="ARBA" id="ARBA00022691"/>
    </source>
</evidence>
<dbReference type="InterPro" id="IPR026635">
    <property type="entry name" value="Efm4/METTL10"/>
</dbReference>
<gene>
    <name evidence="7" type="ORF">HCN44_007505</name>
</gene>
<name>A0A834XL44_APHGI</name>
<dbReference type="Proteomes" id="UP000639338">
    <property type="component" value="Unassembled WGS sequence"/>
</dbReference>
<dbReference type="GO" id="GO:0032259">
    <property type="term" value="P:methylation"/>
    <property type="evidence" value="ECO:0007669"/>
    <property type="project" value="UniProtKB-KW"/>
</dbReference>
<evidence type="ECO:0000256" key="1">
    <source>
        <dbReference type="ARBA" id="ARBA00022490"/>
    </source>
</evidence>
<comment type="caution">
    <text evidence="7">The sequence shown here is derived from an EMBL/GenBank/DDBJ whole genome shotgun (WGS) entry which is preliminary data.</text>
</comment>
<keyword evidence="2 5" id="KW-0489">Methyltransferase</keyword>
<sequence>MEDELNQDEELHPSELGTLQYWEKIYEEEINNFEDHGDVGEVWFGKRTTENIVKSINDKLDISKSDKIVDVGCGNGWTLVQLAKKGFTNLIGVDYSSKALDLAKAVLIENKIDKSIVKLMVCDILVTDKSKNPLDNNFKLVHDKGTYDAISLNFDNSKLMRENYIKNIHSILLPDGYLTISSCNWTKDELIKHFNSHFDEFYTIHTPAMTFGGKTGSSVTSVFFKKK</sequence>
<organism evidence="7 8">
    <name type="scientific">Aphidius gifuensis</name>
    <name type="common">Parasitoid wasp</name>
    <dbReference type="NCBI Taxonomy" id="684658"/>
    <lineage>
        <taxon>Eukaryota</taxon>
        <taxon>Metazoa</taxon>
        <taxon>Ecdysozoa</taxon>
        <taxon>Arthropoda</taxon>
        <taxon>Hexapoda</taxon>
        <taxon>Insecta</taxon>
        <taxon>Pterygota</taxon>
        <taxon>Neoptera</taxon>
        <taxon>Endopterygota</taxon>
        <taxon>Hymenoptera</taxon>
        <taxon>Apocrita</taxon>
        <taxon>Ichneumonoidea</taxon>
        <taxon>Braconidae</taxon>
        <taxon>Aphidiinae</taxon>
        <taxon>Aphidius</taxon>
    </lineage>
</organism>
<dbReference type="PANTHER" id="PTHR12843">
    <property type="entry name" value="PROTEIN-LYSINE N-METHYLTRANSFERASE METTL10"/>
    <property type="match status" value="1"/>
</dbReference>
<evidence type="ECO:0000313" key="7">
    <source>
        <dbReference type="EMBL" id="KAF7988011.1"/>
    </source>
</evidence>
<evidence type="ECO:0000256" key="5">
    <source>
        <dbReference type="HAMAP-Rule" id="MF_03188"/>
    </source>
</evidence>
<reference evidence="7 8" key="1">
    <citation type="submission" date="2020-08" db="EMBL/GenBank/DDBJ databases">
        <title>Aphidius gifuensis genome sequencing and assembly.</title>
        <authorList>
            <person name="Du Z."/>
        </authorList>
    </citation>
    <scope>NUCLEOTIDE SEQUENCE [LARGE SCALE GENOMIC DNA]</scope>
    <source>
        <strain evidence="7">YNYX2018</strain>
        <tissue evidence="7">Adults</tissue>
    </source>
</reference>
<dbReference type="SUPFAM" id="SSF53335">
    <property type="entry name" value="S-adenosyl-L-methionine-dependent methyltransferases"/>
    <property type="match status" value="1"/>
</dbReference>
<dbReference type="CDD" id="cd02440">
    <property type="entry name" value="AdoMet_MTases"/>
    <property type="match status" value="1"/>
</dbReference>
<dbReference type="InterPro" id="IPR029063">
    <property type="entry name" value="SAM-dependent_MTases_sf"/>
</dbReference>
<dbReference type="EMBL" id="JACMRX010000006">
    <property type="protein sequence ID" value="KAF7988011.1"/>
    <property type="molecule type" value="Genomic_DNA"/>
</dbReference>
<dbReference type="OrthoDB" id="540004at2759"/>
<comment type="subcellular location">
    <subcellularLocation>
        <location evidence="5">Cytoplasm</location>
    </subcellularLocation>
</comment>
<keyword evidence="8" id="KW-1185">Reference proteome</keyword>
<dbReference type="AlphaFoldDB" id="A0A834XL44"/>
<comment type="similarity">
    <text evidence="5">Belongs to the class I-like SAM-binding methyltransferase superfamily. EFM4 family.</text>
</comment>
<dbReference type="Gene3D" id="3.40.50.150">
    <property type="entry name" value="Vaccinia Virus protein VP39"/>
    <property type="match status" value="1"/>
</dbReference>
<dbReference type="GO" id="GO:0016279">
    <property type="term" value="F:protein-lysine N-methyltransferase activity"/>
    <property type="evidence" value="ECO:0007669"/>
    <property type="project" value="UniProtKB-UniRule"/>
</dbReference>
<proteinExistence type="inferred from homology"/>
<dbReference type="PANTHER" id="PTHR12843:SF5">
    <property type="entry name" value="EEF1A LYSINE METHYLTRANSFERASE 2"/>
    <property type="match status" value="1"/>
</dbReference>
<keyword evidence="4 5" id="KW-0949">S-adenosyl-L-methionine</keyword>